<evidence type="ECO:0000259" key="1">
    <source>
        <dbReference type="Pfam" id="PF17131"/>
    </source>
</evidence>
<dbReference type="HOGENOM" id="CLU_074356_1_0_7"/>
<feature type="domain" description="Uncharacterized protein TP-0789" evidence="1">
    <location>
        <begin position="79"/>
        <end position="266"/>
    </location>
</feature>
<dbReference type="CDD" id="cd16329">
    <property type="entry name" value="LolA_like"/>
    <property type="match status" value="1"/>
</dbReference>
<keyword evidence="3" id="KW-1185">Reference proteome</keyword>
<evidence type="ECO:0000313" key="2">
    <source>
        <dbReference type="EMBL" id="ETX00551.1"/>
    </source>
</evidence>
<organism evidence="2 3">
    <name type="scientific">Candidatus Entotheonella gemina</name>
    <dbReference type="NCBI Taxonomy" id="1429439"/>
    <lineage>
        <taxon>Bacteria</taxon>
        <taxon>Pseudomonadati</taxon>
        <taxon>Nitrospinota/Tectimicrobiota group</taxon>
        <taxon>Candidatus Tectimicrobiota</taxon>
        <taxon>Candidatus Entotheonellia</taxon>
        <taxon>Candidatus Entotheonellales</taxon>
        <taxon>Candidatus Entotheonellaceae</taxon>
        <taxon>Candidatus Entotheonella</taxon>
    </lineage>
</organism>
<dbReference type="Proteomes" id="UP000019140">
    <property type="component" value="Unassembled WGS sequence"/>
</dbReference>
<dbReference type="AlphaFoldDB" id="W4LS31"/>
<evidence type="ECO:0000313" key="3">
    <source>
        <dbReference type="Proteomes" id="UP000019140"/>
    </source>
</evidence>
<protein>
    <recommendedName>
        <fullName evidence="1">Uncharacterized protein TP-0789 domain-containing protein</fullName>
    </recommendedName>
</protein>
<name>W4LS31_9BACT</name>
<accession>W4LS31</accession>
<reference evidence="2 3" key="1">
    <citation type="journal article" date="2014" name="Nature">
        <title>An environmental bacterial taxon with a large and distinct metabolic repertoire.</title>
        <authorList>
            <person name="Wilson M.C."/>
            <person name="Mori T."/>
            <person name="Ruckert C."/>
            <person name="Uria A.R."/>
            <person name="Helf M.J."/>
            <person name="Takada K."/>
            <person name="Gernert C."/>
            <person name="Steffens U.A."/>
            <person name="Heycke N."/>
            <person name="Schmitt S."/>
            <person name="Rinke C."/>
            <person name="Helfrich E.J."/>
            <person name="Brachmann A.O."/>
            <person name="Gurgui C."/>
            <person name="Wakimoto T."/>
            <person name="Kracht M."/>
            <person name="Crusemann M."/>
            <person name="Hentschel U."/>
            <person name="Abe I."/>
            <person name="Matsunaga S."/>
            <person name="Kalinowski J."/>
            <person name="Takeyama H."/>
            <person name="Piel J."/>
        </authorList>
    </citation>
    <scope>NUCLEOTIDE SEQUENCE [LARGE SCALE GENOMIC DNA]</scope>
    <source>
        <strain evidence="3">TSY2</strain>
    </source>
</reference>
<sequence length="268" mass="31614">MSAPRLRNWHIVAALLAFAVLWGTGSVWALTAKEIMERTETWNKPDDDTGPLTIILVNKRGKERRREMMRYVKTDANKKDKSFLEFLKPADVRGTRFLTHEHVDRDDDRWMYLPALRKIRRITASNNTDNFMGTDLTFEDTRSERLATHAYTILREESLDGRDAYVIEAVPSTPQEKKDSGYGKRHIWVDQATFLVMQRKFWNKKGEHIKTSKRFNLRQLAPDIWAYQRFEVEHLKRKHRSTFLFGERKINTGLKEGIFSQRSLTRGR</sequence>
<proteinExistence type="predicted"/>
<dbReference type="Pfam" id="PF17131">
    <property type="entry name" value="LolA_like"/>
    <property type="match status" value="1"/>
</dbReference>
<dbReference type="EMBL" id="AZHX01001717">
    <property type="protein sequence ID" value="ETX00551.1"/>
    <property type="molecule type" value="Genomic_DNA"/>
</dbReference>
<comment type="caution">
    <text evidence="2">The sequence shown here is derived from an EMBL/GenBank/DDBJ whole genome shotgun (WGS) entry which is preliminary data.</text>
</comment>
<gene>
    <name evidence="2" type="ORF">ETSY2_38860</name>
</gene>
<dbReference type="InterPro" id="IPR033399">
    <property type="entry name" value="TP_0789-like"/>
</dbReference>
<dbReference type="Gene3D" id="2.50.20.10">
    <property type="entry name" value="Lipoprotein localisation LolA/LolB/LppX"/>
    <property type="match status" value="1"/>
</dbReference>